<dbReference type="AlphaFoldDB" id="A0A1Y5I1K6"/>
<proteinExistence type="predicted"/>
<dbReference type="InterPro" id="IPR042099">
    <property type="entry name" value="ANL_N_sf"/>
</dbReference>
<evidence type="ECO:0000313" key="1">
    <source>
        <dbReference type="EMBL" id="OUS43398.1"/>
    </source>
</evidence>
<protein>
    <recommendedName>
        <fullName evidence="2">AMP-dependent synthetase/ligase domain-containing protein</fullName>
    </recommendedName>
</protein>
<name>A0A1Y5I1K6_OSTTA</name>
<reference evidence="1" key="1">
    <citation type="submission" date="2017-04" db="EMBL/GenBank/DDBJ databases">
        <title>Population genomics of picophytoplankton unveils novel chromosome hypervariability.</title>
        <authorList>
            <consortium name="DOE Joint Genome Institute"/>
            <person name="Blanc-Mathieu R."/>
            <person name="Krasovec M."/>
            <person name="Hebrard M."/>
            <person name="Yau S."/>
            <person name="Desgranges E."/>
            <person name="Martin J."/>
            <person name="Schackwitz W."/>
            <person name="Kuo A."/>
            <person name="Salin G."/>
            <person name="Donnadieu C."/>
            <person name="Desdevises Y."/>
            <person name="Sanchez-Ferandin S."/>
            <person name="Moreau H."/>
            <person name="Rivals E."/>
            <person name="Grigoriev I.V."/>
            <person name="Grimsley N."/>
            <person name="Eyre-Walker A."/>
            <person name="Piganeau G."/>
        </authorList>
    </citation>
    <scope>NUCLEOTIDE SEQUENCE [LARGE SCALE GENOMIC DNA]</scope>
    <source>
        <strain evidence="1">RCC 1115</strain>
    </source>
</reference>
<organism evidence="1">
    <name type="scientific">Ostreococcus tauri</name>
    <name type="common">Marine green alga</name>
    <dbReference type="NCBI Taxonomy" id="70448"/>
    <lineage>
        <taxon>Eukaryota</taxon>
        <taxon>Viridiplantae</taxon>
        <taxon>Chlorophyta</taxon>
        <taxon>Mamiellophyceae</taxon>
        <taxon>Mamiellales</taxon>
        <taxon>Bathycoccaceae</taxon>
        <taxon>Ostreococcus</taxon>
    </lineage>
</organism>
<evidence type="ECO:0008006" key="2">
    <source>
        <dbReference type="Google" id="ProtNLM"/>
    </source>
</evidence>
<dbReference type="Gene3D" id="3.40.50.12780">
    <property type="entry name" value="N-terminal domain of ligase-like"/>
    <property type="match status" value="2"/>
</dbReference>
<dbReference type="EMBL" id="KZ155832">
    <property type="protein sequence ID" value="OUS43398.1"/>
    <property type="molecule type" value="Genomic_DNA"/>
</dbReference>
<accession>A0A1Y5I1K6</accession>
<dbReference type="SUPFAM" id="SSF56801">
    <property type="entry name" value="Acetyl-CoA synthetase-like"/>
    <property type="match status" value="1"/>
</dbReference>
<dbReference type="Proteomes" id="UP000195557">
    <property type="component" value="Unassembled WGS sequence"/>
</dbReference>
<sequence length="344" mass="35520">MTTPAATGVGHLARALGRGRFDTLARVVRGAFERADDDAVALIASSLGDDVSLDQRWTYGELRERAETFARALRDLGYAEREAKALGVRARNGGDALTAYLGGALAGSGTRTCGAREDAREAFGNGKTRGTMVEFVDADVVGSIVGAHEPIALNGGTVKDKVILYEVLRAAYGRAEDGEDGDATTSATVDARYMFGGDKVTSGMMLASAAARAAAALDVRETDAVCVPVPLGHAMGFGFGALAALTSGARLVLPPTMGSAADGDAARRAMFEATLEALRSEKCTLVVADSHVTRSANELAPDLSGLDELRGGLVKVGSGDDVGMQDPVKFLGVDLLTVGVAKPK</sequence>
<gene>
    <name evidence="1" type="ORF">BE221DRAFT_194825</name>
</gene>